<organism evidence="6 7">
    <name type="scientific">Ammonicoccus fulvus</name>
    <dbReference type="NCBI Taxonomy" id="3138240"/>
    <lineage>
        <taxon>Bacteria</taxon>
        <taxon>Bacillati</taxon>
        <taxon>Actinomycetota</taxon>
        <taxon>Actinomycetes</taxon>
        <taxon>Propionibacteriales</taxon>
        <taxon>Propionibacteriaceae</taxon>
        <taxon>Ammonicoccus</taxon>
    </lineage>
</organism>
<dbReference type="SUPFAM" id="SSF46785">
    <property type="entry name" value="Winged helix' DNA-binding domain"/>
    <property type="match status" value="1"/>
</dbReference>
<dbReference type="PROSITE" id="PS51077">
    <property type="entry name" value="HTH_ICLR"/>
    <property type="match status" value="1"/>
</dbReference>
<dbReference type="SMART" id="SM00346">
    <property type="entry name" value="HTH_ICLR"/>
    <property type="match status" value="1"/>
</dbReference>
<dbReference type="PANTHER" id="PTHR30136">
    <property type="entry name" value="HELIX-TURN-HELIX TRANSCRIPTIONAL REGULATOR, ICLR FAMILY"/>
    <property type="match status" value="1"/>
</dbReference>
<dbReference type="Gene3D" id="3.30.450.40">
    <property type="match status" value="1"/>
</dbReference>
<evidence type="ECO:0000256" key="2">
    <source>
        <dbReference type="ARBA" id="ARBA00023125"/>
    </source>
</evidence>
<evidence type="ECO:0000313" key="7">
    <source>
        <dbReference type="Proteomes" id="UP001442841"/>
    </source>
</evidence>
<sequence length="247" mass="26215">MSVLSKAAEVVEAIGNEKHPIRLGDLATVLDMPKSSLHRLLVEMVTQGVLRTDGEGAYSLGPRLIRWGSLAADSFDLRAISLPTMLALRDSTQETVNLYVPVDTNRVCIASEPGNRALQHNPMLGMARPAGLGAAGKLVMAYASGRGRERIRAAVAQTLPTDSELDVLRAQRFAISREDMEPGLVVVGAPILMGDHLVGVLALAGVTAIMTPAHVDDLIPQLLVACAEISQALETGTPRTPAYARAL</sequence>
<dbReference type="Proteomes" id="UP001442841">
    <property type="component" value="Chromosome"/>
</dbReference>
<dbReference type="PROSITE" id="PS51078">
    <property type="entry name" value="ICLR_ED"/>
    <property type="match status" value="1"/>
</dbReference>
<dbReference type="InterPro" id="IPR036390">
    <property type="entry name" value="WH_DNA-bd_sf"/>
</dbReference>
<dbReference type="RefSeq" id="WP_425307485.1">
    <property type="nucleotide sequence ID" value="NZ_CP154795.1"/>
</dbReference>
<dbReference type="InterPro" id="IPR005471">
    <property type="entry name" value="Tscrpt_reg_IclR_N"/>
</dbReference>
<name>A0ABZ3FMG0_9ACTN</name>
<dbReference type="InterPro" id="IPR014757">
    <property type="entry name" value="Tscrpt_reg_IclR_C"/>
</dbReference>
<keyword evidence="1" id="KW-0805">Transcription regulation</keyword>
<keyword evidence="7" id="KW-1185">Reference proteome</keyword>
<feature type="domain" description="HTH iclR-type" evidence="4">
    <location>
        <begin position="1"/>
        <end position="62"/>
    </location>
</feature>
<protein>
    <submittedName>
        <fullName evidence="6">IclR family transcriptional regulator</fullName>
    </submittedName>
</protein>
<evidence type="ECO:0000256" key="1">
    <source>
        <dbReference type="ARBA" id="ARBA00023015"/>
    </source>
</evidence>
<keyword evidence="3" id="KW-0804">Transcription</keyword>
<accession>A0ABZ3FMG0</accession>
<proteinExistence type="predicted"/>
<dbReference type="Pfam" id="PF09339">
    <property type="entry name" value="HTH_IclR"/>
    <property type="match status" value="1"/>
</dbReference>
<reference evidence="6 7" key="1">
    <citation type="submission" date="2024-04" db="EMBL/GenBank/DDBJ databases">
        <title>Isolation of an actinomycete strain from pig manure.</title>
        <authorList>
            <person name="Gong T."/>
            <person name="Yu Z."/>
            <person name="An M."/>
            <person name="Wei C."/>
            <person name="Yang W."/>
            <person name="Liu L."/>
        </authorList>
    </citation>
    <scope>NUCLEOTIDE SEQUENCE [LARGE SCALE GENOMIC DNA]</scope>
    <source>
        <strain evidence="6 7">ZF39</strain>
    </source>
</reference>
<keyword evidence="2" id="KW-0238">DNA-binding</keyword>
<dbReference type="InterPro" id="IPR036388">
    <property type="entry name" value="WH-like_DNA-bd_sf"/>
</dbReference>
<dbReference type="PANTHER" id="PTHR30136:SF35">
    <property type="entry name" value="HTH-TYPE TRANSCRIPTIONAL REGULATOR RV1719"/>
    <property type="match status" value="1"/>
</dbReference>
<evidence type="ECO:0000313" key="6">
    <source>
        <dbReference type="EMBL" id="XAN06047.1"/>
    </source>
</evidence>
<dbReference type="InterPro" id="IPR029016">
    <property type="entry name" value="GAF-like_dom_sf"/>
</dbReference>
<evidence type="ECO:0000259" key="5">
    <source>
        <dbReference type="PROSITE" id="PS51078"/>
    </source>
</evidence>
<dbReference type="InterPro" id="IPR050707">
    <property type="entry name" value="HTH_MetabolicPath_Reg"/>
</dbReference>
<evidence type="ECO:0000259" key="4">
    <source>
        <dbReference type="PROSITE" id="PS51077"/>
    </source>
</evidence>
<dbReference type="Gene3D" id="1.10.10.10">
    <property type="entry name" value="Winged helix-like DNA-binding domain superfamily/Winged helix DNA-binding domain"/>
    <property type="match status" value="1"/>
</dbReference>
<dbReference type="SUPFAM" id="SSF55781">
    <property type="entry name" value="GAF domain-like"/>
    <property type="match status" value="1"/>
</dbReference>
<dbReference type="Pfam" id="PF01614">
    <property type="entry name" value="IclR_C"/>
    <property type="match status" value="1"/>
</dbReference>
<feature type="domain" description="IclR-ED" evidence="5">
    <location>
        <begin position="63"/>
        <end position="235"/>
    </location>
</feature>
<dbReference type="EMBL" id="CP154795">
    <property type="protein sequence ID" value="XAN06047.1"/>
    <property type="molecule type" value="Genomic_DNA"/>
</dbReference>
<gene>
    <name evidence="6" type="ORF">AADG42_01565</name>
</gene>
<evidence type="ECO:0000256" key="3">
    <source>
        <dbReference type="ARBA" id="ARBA00023163"/>
    </source>
</evidence>